<dbReference type="SMART" id="SM00028">
    <property type="entry name" value="TPR"/>
    <property type="match status" value="2"/>
</dbReference>
<keyword evidence="5" id="KW-0802">TPR repeat</keyword>
<evidence type="ECO:0000256" key="4">
    <source>
        <dbReference type="ARBA" id="ARBA00023136"/>
    </source>
</evidence>
<evidence type="ECO:0000256" key="5">
    <source>
        <dbReference type="PROSITE-ProRule" id="PRU00339"/>
    </source>
</evidence>
<dbReference type="InterPro" id="IPR019734">
    <property type="entry name" value="TPR_rpt"/>
</dbReference>
<dbReference type="Gene3D" id="3.40.50.12710">
    <property type="match status" value="1"/>
</dbReference>
<dbReference type="InterPro" id="IPR011990">
    <property type="entry name" value="TPR-like_helical_dom_sf"/>
</dbReference>
<keyword evidence="2 7" id="KW-0812">Transmembrane</keyword>
<sequence>MVKAMVVCGAMAVAQSQAVPEVRFAELVTEEDEVLSALRLALVKDGMVQVSGVPGLAKAREETFALGAKCLADTDAVTATFDDQTLRKTVASVTLQGETVGLGLETHFPDQELSAPCKAFDQSSRKFRTLVTRVSNLLFSHMTSMCSGRGPKPRAAFARSADEHKGDFDTLWEFLNQGEHLEHFHAYETACANITSESDRRPPTLEMHLDEGLFIALVPSMWVNPSTGERDASIPSNTAFYVENALGQVVIPDFADNGDVVVFMMGDGVGPWLGNACPPFRPVPHALKLTETCANGSRSADAVRMWYGRMFLPPVDAIYEPSGETFGELRAGRVAASVAAAQGDVDVLQDSVSLGCSGTSERVVRDLAGVCPSGQFYCWHQCRTWSNESQCSELLPIASFRCENENGVLWTPEQDHCNNCRINCGPALLAPNTEGVCNGFSTSMFMSGFVSGFDPADSCVVLLWEPLTLDTEGKVAAGFIAVFFFGMVVELVLFSRKFHLRVSQSHNPMLRKLVYVLLYATQVTFGYFAMLIAMTYSSLLFAGIVLGLVAGHVVFNMKSFDKVDGVKDGKPVAGDAATALEGENTDPCCQFMTDVEDPPANVSSIKGGRPALIKVTNLKPSSKRPSAGPPARRAEGPGEGADAGGPAKRTSAAGSMTGARSPTLSIDCSTTETDVKAVHRHQDDARHGHHRDQGRVTELGQAEDQAEDQVKADETSRTVTQLQEKDASSDAAADSTFNFVVQGPTPFSESVLWEQMRQFYASQGVEAWAKGIVPCFITCNAFIARSYAKVIHAYLSDLLAKGSLATSEPVYILELGVGSGKFSFLLLKMLTERLEMAFGDDCPLRIKYVMTDFCKAPFRFWRNHPSLKRYLSSGSLDFAKFDACRDTSLTLEMSRQKLQFGSMKNPPIVVANYLFDTLPADAFRVKSGDLLEGYLSVLSSQRERVATDPGILTRFKPQFDWQPRSRQADAVTEEILCWYRSHFGTKRDASFLIPTQSLQCLSRIKQFSAQGRMMVLSGDKGQTSTLAFQQGEHADPHIAVHGSFSLMVNYHAVGLWFDAHGGFALHCPLEDASLKVSAFVLEAPQDAGAQVATAHWNGYGEPLPARVRPFPGLQLAFRETMAAFGPNHFFSLQQIDIKQPCNAENGTEEQMRSVLAMLQLSGWDADLVFKFRETLLGNLAACNSRLLDDLTRGMEEAWANFFFLEPDKDFAFELGRFYYGIQSYQRALIFYSKSSELVGRHHITEHNIGLCHVSLGDKARALHFFEQSLQLNPTYDKAREQRNLVRQALHLPAVHTPTKSQFIQHQILTKSPQHSKTSRISFDPEVLTRCHSA</sequence>
<protein>
    <submittedName>
        <fullName evidence="8">High affinity copper uptake protein 1 (Copper transporter 1) (RCTR1) (Liver regeneration-related protein LRRGT00200) (Solute carrier family 31 member 1)</fullName>
    </submittedName>
</protein>
<dbReference type="PROSITE" id="PS50005">
    <property type="entry name" value="TPR"/>
    <property type="match status" value="1"/>
</dbReference>
<comment type="subcellular location">
    <subcellularLocation>
        <location evidence="1">Membrane</location>
    </subcellularLocation>
</comment>
<dbReference type="Gene3D" id="1.25.40.10">
    <property type="entry name" value="Tetratricopeptide repeat domain"/>
    <property type="match status" value="1"/>
</dbReference>
<feature type="repeat" description="TPR" evidence="5">
    <location>
        <begin position="1242"/>
        <end position="1275"/>
    </location>
</feature>
<feature type="compositionally biased region" description="Low complexity" evidence="6">
    <location>
        <begin position="619"/>
        <end position="631"/>
    </location>
</feature>
<dbReference type="PANTHER" id="PTHR40855:SF1">
    <property type="entry name" value="CLAVAMINATE SYNTHASE-LIKE PROTEIN"/>
    <property type="match status" value="1"/>
</dbReference>
<evidence type="ECO:0000256" key="3">
    <source>
        <dbReference type="ARBA" id="ARBA00022989"/>
    </source>
</evidence>
<comment type="caution">
    <text evidence="8">The sequence shown here is derived from an EMBL/GenBank/DDBJ whole genome shotgun (WGS) entry which is preliminary data.</text>
</comment>
<feature type="transmembrane region" description="Helical" evidence="7">
    <location>
        <begin position="513"/>
        <end position="533"/>
    </location>
</feature>
<dbReference type="PANTHER" id="PTHR40855">
    <property type="entry name" value="DIOX_N DOMAIN-CONTAINING PROTEIN"/>
    <property type="match status" value="1"/>
</dbReference>
<organism evidence="8 9">
    <name type="scientific">Durusdinium trenchii</name>
    <dbReference type="NCBI Taxonomy" id="1381693"/>
    <lineage>
        <taxon>Eukaryota</taxon>
        <taxon>Sar</taxon>
        <taxon>Alveolata</taxon>
        <taxon>Dinophyceae</taxon>
        <taxon>Suessiales</taxon>
        <taxon>Symbiodiniaceae</taxon>
        <taxon>Durusdinium</taxon>
    </lineage>
</organism>
<feature type="region of interest" description="Disordered" evidence="6">
    <location>
        <begin position="613"/>
        <end position="730"/>
    </location>
</feature>
<evidence type="ECO:0000256" key="6">
    <source>
        <dbReference type="SAM" id="MobiDB-lite"/>
    </source>
</evidence>
<proteinExistence type="predicted"/>
<dbReference type="EMBL" id="CAXAMM010009232">
    <property type="protein sequence ID" value="CAK9019786.1"/>
    <property type="molecule type" value="Genomic_DNA"/>
</dbReference>
<keyword evidence="3 7" id="KW-1133">Transmembrane helix</keyword>
<evidence type="ECO:0000256" key="1">
    <source>
        <dbReference type="ARBA" id="ARBA00004370"/>
    </source>
</evidence>
<feature type="compositionally biased region" description="Basic and acidic residues" evidence="6">
    <location>
        <begin position="673"/>
        <end position="695"/>
    </location>
</feature>
<gene>
    <name evidence="8" type="ORF">SCF082_LOCUS14659</name>
</gene>
<dbReference type="SUPFAM" id="SSF48452">
    <property type="entry name" value="TPR-like"/>
    <property type="match status" value="1"/>
</dbReference>
<keyword evidence="4 7" id="KW-0472">Membrane</keyword>
<keyword evidence="9" id="KW-1185">Reference proteome</keyword>
<feature type="transmembrane region" description="Helical" evidence="7">
    <location>
        <begin position="475"/>
        <end position="493"/>
    </location>
</feature>
<reference evidence="8 9" key="1">
    <citation type="submission" date="2024-02" db="EMBL/GenBank/DDBJ databases">
        <authorList>
            <person name="Chen Y."/>
            <person name="Shah S."/>
            <person name="Dougan E. K."/>
            <person name="Thang M."/>
            <person name="Chan C."/>
        </authorList>
    </citation>
    <scope>NUCLEOTIDE SEQUENCE [LARGE SCALE GENOMIC DNA]</scope>
</reference>
<evidence type="ECO:0000313" key="8">
    <source>
        <dbReference type="EMBL" id="CAK9019786.1"/>
    </source>
</evidence>
<evidence type="ECO:0000256" key="7">
    <source>
        <dbReference type="SAM" id="Phobius"/>
    </source>
</evidence>
<feature type="compositionally biased region" description="Polar residues" evidence="6">
    <location>
        <begin position="652"/>
        <end position="672"/>
    </location>
</feature>
<dbReference type="InterPro" id="IPR007274">
    <property type="entry name" value="Cop_transporter"/>
</dbReference>
<dbReference type="Proteomes" id="UP001642464">
    <property type="component" value="Unassembled WGS sequence"/>
</dbReference>
<dbReference type="InterPro" id="IPR038375">
    <property type="entry name" value="NDUFAF7_sf"/>
</dbReference>
<evidence type="ECO:0000313" key="9">
    <source>
        <dbReference type="Proteomes" id="UP001642464"/>
    </source>
</evidence>
<dbReference type="Pfam" id="PF04145">
    <property type="entry name" value="Ctr"/>
    <property type="match status" value="1"/>
</dbReference>
<accession>A0ABP0JZ45</accession>
<evidence type="ECO:0000256" key="2">
    <source>
        <dbReference type="ARBA" id="ARBA00022692"/>
    </source>
</evidence>
<name>A0ABP0JZ45_9DINO</name>